<evidence type="ECO:0000259" key="4">
    <source>
        <dbReference type="Pfam" id="PF00005"/>
    </source>
</evidence>
<name>A0ABQ6ID86_9MICO</name>
<dbReference type="EMBL" id="BSUN01000001">
    <property type="protein sequence ID" value="GMA34698.1"/>
    <property type="molecule type" value="Genomic_DNA"/>
</dbReference>
<keyword evidence="2" id="KW-0547">Nucleotide-binding</keyword>
<comment type="caution">
    <text evidence="5">The sequence shown here is derived from an EMBL/GenBank/DDBJ whole genome shotgun (WGS) entry which is preliminary data.</text>
</comment>
<evidence type="ECO:0000256" key="3">
    <source>
        <dbReference type="ARBA" id="ARBA00022840"/>
    </source>
</evidence>
<evidence type="ECO:0000256" key="2">
    <source>
        <dbReference type="ARBA" id="ARBA00022741"/>
    </source>
</evidence>
<dbReference type="Gene3D" id="3.40.50.300">
    <property type="entry name" value="P-loop containing nucleotide triphosphate hydrolases"/>
    <property type="match status" value="1"/>
</dbReference>
<gene>
    <name evidence="5" type="ORF">GCM10025876_09020</name>
</gene>
<keyword evidence="3" id="KW-0067">ATP-binding</keyword>
<feature type="domain" description="ABC transporter" evidence="4">
    <location>
        <begin position="4"/>
        <end position="37"/>
    </location>
</feature>
<proteinExistence type="predicted"/>
<reference evidence="6" key="1">
    <citation type="journal article" date="2019" name="Int. J. Syst. Evol. Microbiol.">
        <title>The Global Catalogue of Microorganisms (GCM) 10K type strain sequencing project: providing services to taxonomists for standard genome sequencing and annotation.</title>
        <authorList>
            <consortium name="The Broad Institute Genomics Platform"/>
            <consortium name="The Broad Institute Genome Sequencing Center for Infectious Disease"/>
            <person name="Wu L."/>
            <person name="Ma J."/>
        </authorList>
    </citation>
    <scope>NUCLEOTIDE SEQUENCE [LARGE SCALE GENOMIC DNA]</scope>
    <source>
        <strain evidence="6">NBRC 112299</strain>
    </source>
</reference>
<keyword evidence="6" id="KW-1185">Reference proteome</keyword>
<sequence>MLQARPTQLSGGQQQRVAIARAVVVPPSVLLCDEPTSALDVSVACSVLNLINLLRHSLGISVMFVTHDLAAARLIADRVLVMTGGEIVETVAAERLAHDITTDYGRRLVDAVLA</sequence>
<dbReference type="Pfam" id="PF00005">
    <property type="entry name" value="ABC_tran"/>
    <property type="match status" value="1"/>
</dbReference>
<evidence type="ECO:0000256" key="1">
    <source>
        <dbReference type="ARBA" id="ARBA00022448"/>
    </source>
</evidence>
<accession>A0ABQ6ID86</accession>
<evidence type="ECO:0000313" key="6">
    <source>
        <dbReference type="Proteomes" id="UP001157125"/>
    </source>
</evidence>
<dbReference type="InterPro" id="IPR027417">
    <property type="entry name" value="P-loop_NTPase"/>
</dbReference>
<dbReference type="InterPro" id="IPR050319">
    <property type="entry name" value="ABC_transp_ATP-bind"/>
</dbReference>
<keyword evidence="1" id="KW-0813">Transport</keyword>
<evidence type="ECO:0000313" key="5">
    <source>
        <dbReference type="EMBL" id="GMA34698.1"/>
    </source>
</evidence>
<dbReference type="SUPFAM" id="SSF52540">
    <property type="entry name" value="P-loop containing nucleoside triphosphate hydrolases"/>
    <property type="match status" value="1"/>
</dbReference>
<dbReference type="RefSeq" id="WP_431308287.1">
    <property type="nucleotide sequence ID" value="NZ_BSUN01000001.1"/>
</dbReference>
<dbReference type="PANTHER" id="PTHR43776">
    <property type="entry name" value="TRANSPORT ATP-BINDING PROTEIN"/>
    <property type="match status" value="1"/>
</dbReference>
<protein>
    <recommendedName>
        <fullName evidence="4">ABC transporter domain-containing protein</fullName>
    </recommendedName>
</protein>
<organism evidence="5 6">
    <name type="scientific">Demequina litorisediminis</name>
    <dbReference type="NCBI Taxonomy" id="1849022"/>
    <lineage>
        <taxon>Bacteria</taxon>
        <taxon>Bacillati</taxon>
        <taxon>Actinomycetota</taxon>
        <taxon>Actinomycetes</taxon>
        <taxon>Micrococcales</taxon>
        <taxon>Demequinaceae</taxon>
        <taxon>Demequina</taxon>
    </lineage>
</organism>
<dbReference type="Proteomes" id="UP001157125">
    <property type="component" value="Unassembled WGS sequence"/>
</dbReference>
<dbReference type="InterPro" id="IPR003439">
    <property type="entry name" value="ABC_transporter-like_ATP-bd"/>
</dbReference>